<keyword evidence="10" id="KW-1185">Reference proteome</keyword>
<dbReference type="EMBL" id="JBHSNG010000001">
    <property type="protein sequence ID" value="MFC5579750.1"/>
    <property type="molecule type" value="Genomic_DNA"/>
</dbReference>
<sequence length="272" mass="29851">MKLLCLLTLGLMLLSAIAPARGAELKIDLGHGVTTYRTETLLARHDVRTIDVPGDVAFHRAMRYRAVPLTALLEGIGTGDHLQFVAGDGFAAEIPAALLLNRQGSEAWLAIEDPTQPWPALGKDHGHAGPFYIVWTRPQAAQVNPEQWPYQLASIRKLDGVAARFPAILPDPSLPADSAVQRGFVVFRHTCFACHTLNGQGDARLGPDLNLPHNPTEYLRADLLRAFIRNPQSLRQWPQAKMQGFDAKTLSDADLDAVLAYLRHMAGRKAVH</sequence>
<dbReference type="Proteomes" id="UP001596111">
    <property type="component" value="Unassembled WGS sequence"/>
</dbReference>
<evidence type="ECO:0000313" key="10">
    <source>
        <dbReference type="Proteomes" id="UP001596111"/>
    </source>
</evidence>
<dbReference type="PANTHER" id="PTHR37823">
    <property type="entry name" value="CYTOCHROME C-553-LIKE"/>
    <property type="match status" value="1"/>
</dbReference>
<dbReference type="InterPro" id="IPR036909">
    <property type="entry name" value="Cyt_c-like_dom_sf"/>
</dbReference>
<dbReference type="PANTHER" id="PTHR37823:SF1">
    <property type="entry name" value="CYTOCHROME C-553-LIKE"/>
    <property type="match status" value="1"/>
</dbReference>
<gene>
    <name evidence="9" type="ORF">ACFPPB_01275</name>
</gene>
<feature type="domain" description="Cytochrome c" evidence="8">
    <location>
        <begin position="178"/>
        <end position="266"/>
    </location>
</feature>
<evidence type="ECO:0000256" key="5">
    <source>
        <dbReference type="ARBA" id="ARBA00023004"/>
    </source>
</evidence>
<dbReference type="InterPro" id="IPR009056">
    <property type="entry name" value="Cyt_c-like_dom"/>
</dbReference>
<comment type="caution">
    <text evidence="9">The sequence shown here is derived from an EMBL/GenBank/DDBJ whole genome shotgun (WGS) entry which is preliminary data.</text>
</comment>
<dbReference type="RefSeq" id="WP_377323591.1">
    <property type="nucleotide sequence ID" value="NZ_JBHSNG010000001.1"/>
</dbReference>
<evidence type="ECO:0000256" key="6">
    <source>
        <dbReference type="PROSITE-ProRule" id="PRU00433"/>
    </source>
</evidence>
<accession>A0ABW0SSR0</accession>
<dbReference type="Gene3D" id="1.10.760.10">
    <property type="entry name" value="Cytochrome c-like domain"/>
    <property type="match status" value="1"/>
</dbReference>
<dbReference type="SUPFAM" id="SSF46626">
    <property type="entry name" value="Cytochrome c"/>
    <property type="match status" value="1"/>
</dbReference>
<evidence type="ECO:0000256" key="2">
    <source>
        <dbReference type="ARBA" id="ARBA00022617"/>
    </source>
</evidence>
<evidence type="ECO:0000313" key="9">
    <source>
        <dbReference type="EMBL" id="MFC5579750.1"/>
    </source>
</evidence>
<feature type="chain" id="PRO_5047343240" evidence="7">
    <location>
        <begin position="21"/>
        <end position="272"/>
    </location>
</feature>
<evidence type="ECO:0000259" key="8">
    <source>
        <dbReference type="PROSITE" id="PS51007"/>
    </source>
</evidence>
<proteinExistence type="predicted"/>
<dbReference type="Pfam" id="PF00034">
    <property type="entry name" value="Cytochrom_C"/>
    <property type="match status" value="1"/>
</dbReference>
<evidence type="ECO:0000256" key="3">
    <source>
        <dbReference type="ARBA" id="ARBA00022723"/>
    </source>
</evidence>
<dbReference type="InterPro" id="IPR051811">
    <property type="entry name" value="Cytochrome_c550/c551-like"/>
</dbReference>
<keyword evidence="2 6" id="KW-0349">Heme</keyword>
<protein>
    <submittedName>
        <fullName evidence="9">C-type cytochrome</fullName>
    </submittedName>
</protein>
<dbReference type="PROSITE" id="PS51007">
    <property type="entry name" value="CYTC"/>
    <property type="match status" value="1"/>
</dbReference>
<organism evidence="9 10">
    <name type="scientific">Rhodanobacter terrae</name>
    <dbReference type="NCBI Taxonomy" id="418647"/>
    <lineage>
        <taxon>Bacteria</taxon>
        <taxon>Pseudomonadati</taxon>
        <taxon>Pseudomonadota</taxon>
        <taxon>Gammaproteobacteria</taxon>
        <taxon>Lysobacterales</taxon>
        <taxon>Rhodanobacteraceae</taxon>
        <taxon>Rhodanobacter</taxon>
    </lineage>
</organism>
<evidence type="ECO:0000256" key="4">
    <source>
        <dbReference type="ARBA" id="ARBA00022982"/>
    </source>
</evidence>
<reference evidence="10" key="1">
    <citation type="journal article" date="2019" name="Int. J. Syst. Evol. Microbiol.">
        <title>The Global Catalogue of Microorganisms (GCM) 10K type strain sequencing project: providing services to taxonomists for standard genome sequencing and annotation.</title>
        <authorList>
            <consortium name="The Broad Institute Genomics Platform"/>
            <consortium name="The Broad Institute Genome Sequencing Center for Infectious Disease"/>
            <person name="Wu L."/>
            <person name="Ma J."/>
        </authorList>
    </citation>
    <scope>NUCLEOTIDE SEQUENCE [LARGE SCALE GENOMIC DNA]</scope>
    <source>
        <strain evidence="10">CGMCC 1.13587</strain>
    </source>
</reference>
<feature type="signal peptide" evidence="7">
    <location>
        <begin position="1"/>
        <end position="20"/>
    </location>
</feature>
<keyword evidence="1" id="KW-0813">Transport</keyword>
<keyword evidence="5 6" id="KW-0408">Iron</keyword>
<evidence type="ECO:0000256" key="1">
    <source>
        <dbReference type="ARBA" id="ARBA00022448"/>
    </source>
</evidence>
<keyword evidence="7" id="KW-0732">Signal</keyword>
<keyword evidence="4" id="KW-0249">Electron transport</keyword>
<name>A0ABW0SSR0_9GAMM</name>
<keyword evidence="3 6" id="KW-0479">Metal-binding</keyword>
<evidence type="ECO:0000256" key="7">
    <source>
        <dbReference type="SAM" id="SignalP"/>
    </source>
</evidence>